<gene>
    <name evidence="9" type="ORF">FHX40_1420</name>
</gene>
<evidence type="ECO:0000256" key="5">
    <source>
        <dbReference type="ARBA" id="ARBA00022989"/>
    </source>
</evidence>
<organism evidence="9 10">
    <name type="scientific">Thermopolyspora flexuosa</name>
    <dbReference type="NCBI Taxonomy" id="103836"/>
    <lineage>
        <taxon>Bacteria</taxon>
        <taxon>Bacillati</taxon>
        <taxon>Actinomycetota</taxon>
        <taxon>Actinomycetes</taxon>
        <taxon>Streptosporangiales</taxon>
        <taxon>Streptosporangiaceae</taxon>
        <taxon>Thermopolyspora</taxon>
    </lineage>
</organism>
<feature type="transmembrane region" description="Helical" evidence="7">
    <location>
        <begin position="423"/>
        <end position="442"/>
    </location>
</feature>
<dbReference type="PROSITE" id="PS50850">
    <property type="entry name" value="MFS"/>
    <property type="match status" value="1"/>
</dbReference>
<feature type="transmembrane region" description="Helical" evidence="7">
    <location>
        <begin position="155"/>
        <end position="173"/>
    </location>
</feature>
<feature type="transmembrane region" description="Helical" evidence="7">
    <location>
        <begin position="92"/>
        <end position="119"/>
    </location>
</feature>
<evidence type="ECO:0000313" key="10">
    <source>
        <dbReference type="Proteomes" id="UP000319213"/>
    </source>
</evidence>
<keyword evidence="4 7" id="KW-0812">Transmembrane</keyword>
<keyword evidence="5 7" id="KW-1133">Transmembrane helix</keyword>
<feature type="transmembrane region" description="Helical" evidence="7">
    <location>
        <begin position="214"/>
        <end position="232"/>
    </location>
</feature>
<dbReference type="Pfam" id="PF07690">
    <property type="entry name" value="MFS_1"/>
    <property type="match status" value="1"/>
</dbReference>
<feature type="transmembrane region" description="Helical" evidence="7">
    <location>
        <begin position="179"/>
        <end position="202"/>
    </location>
</feature>
<evidence type="ECO:0000259" key="8">
    <source>
        <dbReference type="PROSITE" id="PS50850"/>
    </source>
</evidence>
<feature type="transmembrane region" description="Helical" evidence="7">
    <location>
        <begin position="125"/>
        <end position="143"/>
    </location>
</feature>
<dbReference type="InterPro" id="IPR020846">
    <property type="entry name" value="MFS_dom"/>
</dbReference>
<dbReference type="PANTHER" id="PTHR42718">
    <property type="entry name" value="MAJOR FACILITATOR SUPERFAMILY MULTIDRUG TRANSPORTER MFSC"/>
    <property type="match status" value="1"/>
</dbReference>
<protein>
    <submittedName>
        <fullName evidence="9">EmrB/QacA subfamily drug resistance transporter</fullName>
    </submittedName>
</protein>
<feature type="transmembrane region" description="Helical" evidence="7">
    <location>
        <begin position="62"/>
        <end position="80"/>
    </location>
</feature>
<dbReference type="NCBIfam" id="TIGR00711">
    <property type="entry name" value="efflux_EmrB"/>
    <property type="match status" value="1"/>
</dbReference>
<accession>A0A543IVY5</accession>
<evidence type="ECO:0000256" key="2">
    <source>
        <dbReference type="ARBA" id="ARBA00022448"/>
    </source>
</evidence>
<dbReference type="AlphaFoldDB" id="A0A543IVY5"/>
<dbReference type="CDD" id="cd17321">
    <property type="entry name" value="MFS_MMR_MDR_like"/>
    <property type="match status" value="1"/>
</dbReference>
<feature type="transmembrane region" description="Helical" evidence="7">
    <location>
        <begin position="454"/>
        <end position="475"/>
    </location>
</feature>
<feature type="transmembrane region" description="Helical" evidence="7">
    <location>
        <begin position="24"/>
        <end position="50"/>
    </location>
</feature>
<feature type="domain" description="Major facilitator superfamily (MFS) profile" evidence="8">
    <location>
        <begin position="26"/>
        <end position="480"/>
    </location>
</feature>
<reference evidence="9 10" key="1">
    <citation type="submission" date="2019-06" db="EMBL/GenBank/DDBJ databases">
        <title>Sequencing the genomes of 1000 actinobacteria strains.</title>
        <authorList>
            <person name="Klenk H.-P."/>
        </authorList>
    </citation>
    <scope>NUCLEOTIDE SEQUENCE [LARGE SCALE GENOMIC DNA]</scope>
    <source>
        <strain evidence="9 10">DSM 43186</strain>
    </source>
</reference>
<feature type="transmembrane region" description="Helical" evidence="7">
    <location>
        <begin position="314"/>
        <end position="332"/>
    </location>
</feature>
<comment type="subcellular location">
    <subcellularLocation>
        <location evidence="1">Cell membrane</location>
        <topology evidence="1">Multi-pass membrane protein</topology>
    </subcellularLocation>
</comment>
<dbReference type="InterPro" id="IPR036259">
    <property type="entry name" value="MFS_trans_sf"/>
</dbReference>
<dbReference type="PANTHER" id="PTHR42718:SF46">
    <property type="entry name" value="BLR6921 PROTEIN"/>
    <property type="match status" value="1"/>
</dbReference>
<name>A0A543IVY5_9ACTN</name>
<sequence>MNDRLTAEASVKTQTQGRAAAPPWLILTLVCTAQFMVVLDVSIVNIALPAMDAELGLGVEGLQWVVNGYVLTSAGFLLLGGRAADLYGRRRVFIAGMALFTLASLVGGAATTAGLLVAARVVQGLGAAVISPATLTILTTSFAEGAYRTKAIATWGAIGAVGGAAGSILGGFLTQALSWRWILLINVPIGIIAIGIAFRYLAESRDGVGRRLDLTGAITVTLGLMGLEYGLIRTHDEGWGSPYALVPMTAGVLLLAAFVVVQARFAKDPLVPLRAFRVRSVTGATVVQLLLGAAGFAMWYFLSLYLQQALHYSPVQAGLAIIPHSLAIVVASKITPRLIGRMGLRSLIALGALMASAGFLWQAQMTADSGYVTGVLLPGLLITTGMGLSFAPLALAATTGVARGEEGLVSGLLNCSRQFGGSLGLAGLVTLAAAHTLALSTAGTPEVSALSAGYARAFLVSAVIAAVAALATIAIPGRRATRDAGH</sequence>
<evidence type="ECO:0000256" key="7">
    <source>
        <dbReference type="SAM" id="Phobius"/>
    </source>
</evidence>
<evidence type="ECO:0000313" key="9">
    <source>
        <dbReference type="EMBL" id="TQM74738.1"/>
    </source>
</evidence>
<dbReference type="PRINTS" id="PR01036">
    <property type="entry name" value="TCRTETB"/>
</dbReference>
<dbReference type="EMBL" id="VFPQ01000001">
    <property type="protein sequence ID" value="TQM74738.1"/>
    <property type="molecule type" value="Genomic_DNA"/>
</dbReference>
<feature type="transmembrane region" description="Helical" evidence="7">
    <location>
        <begin position="375"/>
        <end position="402"/>
    </location>
</feature>
<dbReference type="Proteomes" id="UP000319213">
    <property type="component" value="Unassembled WGS sequence"/>
</dbReference>
<dbReference type="InterPro" id="IPR004638">
    <property type="entry name" value="EmrB-like"/>
</dbReference>
<dbReference type="Gene3D" id="1.20.1250.20">
    <property type="entry name" value="MFS general substrate transporter like domains"/>
    <property type="match status" value="1"/>
</dbReference>
<evidence type="ECO:0000256" key="6">
    <source>
        <dbReference type="ARBA" id="ARBA00023136"/>
    </source>
</evidence>
<evidence type="ECO:0000256" key="1">
    <source>
        <dbReference type="ARBA" id="ARBA00004651"/>
    </source>
</evidence>
<dbReference type="PROSITE" id="PS00216">
    <property type="entry name" value="SUGAR_TRANSPORT_1"/>
    <property type="match status" value="1"/>
</dbReference>
<dbReference type="SUPFAM" id="SSF103473">
    <property type="entry name" value="MFS general substrate transporter"/>
    <property type="match status" value="1"/>
</dbReference>
<feature type="transmembrane region" description="Helical" evidence="7">
    <location>
        <begin position="281"/>
        <end position="302"/>
    </location>
</feature>
<feature type="transmembrane region" description="Helical" evidence="7">
    <location>
        <begin position="344"/>
        <end position="363"/>
    </location>
</feature>
<proteinExistence type="predicted"/>
<keyword evidence="6 7" id="KW-0472">Membrane</keyword>
<evidence type="ECO:0000256" key="4">
    <source>
        <dbReference type="ARBA" id="ARBA00022692"/>
    </source>
</evidence>
<comment type="caution">
    <text evidence="9">The sequence shown here is derived from an EMBL/GenBank/DDBJ whole genome shotgun (WGS) entry which is preliminary data.</text>
</comment>
<evidence type="ECO:0000256" key="3">
    <source>
        <dbReference type="ARBA" id="ARBA00022475"/>
    </source>
</evidence>
<feature type="transmembrane region" description="Helical" evidence="7">
    <location>
        <begin position="244"/>
        <end position="261"/>
    </location>
</feature>
<dbReference type="InterPro" id="IPR011701">
    <property type="entry name" value="MFS"/>
</dbReference>
<dbReference type="OrthoDB" id="4325372at2"/>
<dbReference type="Gene3D" id="1.20.1720.10">
    <property type="entry name" value="Multidrug resistance protein D"/>
    <property type="match status" value="1"/>
</dbReference>
<keyword evidence="3" id="KW-1003">Cell membrane</keyword>
<keyword evidence="2" id="KW-0813">Transport</keyword>
<dbReference type="GO" id="GO:0022857">
    <property type="term" value="F:transmembrane transporter activity"/>
    <property type="evidence" value="ECO:0007669"/>
    <property type="project" value="InterPro"/>
</dbReference>
<dbReference type="GO" id="GO:0005886">
    <property type="term" value="C:plasma membrane"/>
    <property type="evidence" value="ECO:0007669"/>
    <property type="project" value="UniProtKB-SubCell"/>
</dbReference>
<dbReference type="InterPro" id="IPR005829">
    <property type="entry name" value="Sugar_transporter_CS"/>
</dbReference>
<keyword evidence="10" id="KW-1185">Reference proteome</keyword>